<feature type="signal peptide" evidence="12">
    <location>
        <begin position="1"/>
        <end position="20"/>
    </location>
</feature>
<dbReference type="Proteomes" id="UP001595886">
    <property type="component" value="Unassembled WGS sequence"/>
</dbReference>
<dbReference type="InterPro" id="IPR039426">
    <property type="entry name" value="TonB-dep_rcpt-like"/>
</dbReference>
<protein>
    <submittedName>
        <fullName evidence="15">TonB-dependent receptor</fullName>
    </submittedName>
</protein>
<keyword evidence="3 10" id="KW-1134">Transmembrane beta strand</keyword>
<reference evidence="16" key="1">
    <citation type="journal article" date="2019" name="Int. J. Syst. Evol. Microbiol.">
        <title>The Global Catalogue of Microorganisms (GCM) 10K type strain sequencing project: providing services to taxonomists for standard genome sequencing and annotation.</title>
        <authorList>
            <consortium name="The Broad Institute Genomics Platform"/>
            <consortium name="The Broad Institute Genome Sequencing Center for Infectious Disease"/>
            <person name="Wu L."/>
            <person name="Ma J."/>
        </authorList>
    </citation>
    <scope>NUCLEOTIDE SEQUENCE [LARGE SCALE GENOMIC DNA]</scope>
    <source>
        <strain evidence="16">CCUG 30340</strain>
    </source>
</reference>
<accession>A0ABV9QU22</accession>
<evidence type="ECO:0000256" key="1">
    <source>
        <dbReference type="ARBA" id="ARBA00004571"/>
    </source>
</evidence>
<evidence type="ECO:0000256" key="8">
    <source>
        <dbReference type="ARBA" id="ARBA00023136"/>
    </source>
</evidence>
<sequence length="749" mass="81851">MPRLRSLAAALAALPLAVTADELPQVDLERVVVTAPKGEIAGVAADTPGPSFGIDAAALDAFNVANSEDALKHAPNLAVRRRFVGDNNSIVAVRSTSSRQSARTLVYADGLLLSNLLGSDFGFAPRWSAIAPAEIERVDVLYGPYSAALPGNSLGATVLIATRMPAQFEADAGAQWLRQSFDLFRTRGDYDGSHQNAYVGSRSGAWSYLLSLDHLENTGQPLSFYTAALSTVPAGADDVAVRGAAPYVDQFGRRGYAFGVNGEGETRIDNTQAKFKLAYDFAPDTRLALTVVDWRQDSSNRTGSYLRDADGRVVSGGSIAIDGQRYVLPANAFAPGDGEATRRLYGLSFSSRRDDGWSVEATASLFDVVRDVSATSAGAGEGAGQVGYGDGSGWRTFDLRTDRRFDAHALSFGYHYDRYVLDSRTFDAADWRGRSLTAFDNAFAGKTQTQALFAQDAWRFAPQWKLVAGLRYERWRAFDGRRAQDAVRIGYATRSDAYWSPKLALEREFADGWSARLSLGRALRLPTVSELFQGRITGGALINNDPDLKPERAFSKDLTVERALASGTLRLSLYEDDVRDALFSQTDTTVFPTVTNIQNVDRVRTRGQEVAWDWRDAARGFDLGLSAAHNDARTVANAKNPASVGKRFYRIPEWRADVVGTWHFDDAAALTLAARYSGRQYNTLDNSDVHPDTFGGTSSYLVVDAKLKLRLGANAELGLGIDNATDRRYYVYHPYPGRTFYAEGKVSYR</sequence>
<evidence type="ECO:0000256" key="10">
    <source>
        <dbReference type="PROSITE-ProRule" id="PRU01360"/>
    </source>
</evidence>
<dbReference type="InterPro" id="IPR000531">
    <property type="entry name" value="Beta-barrel_TonB"/>
</dbReference>
<evidence type="ECO:0000256" key="7">
    <source>
        <dbReference type="ARBA" id="ARBA00023077"/>
    </source>
</evidence>
<keyword evidence="2 10" id="KW-0813">Transport</keyword>
<evidence type="ECO:0000313" key="16">
    <source>
        <dbReference type="Proteomes" id="UP001595886"/>
    </source>
</evidence>
<keyword evidence="9 10" id="KW-0998">Cell outer membrane</keyword>
<keyword evidence="4 10" id="KW-0812">Transmembrane</keyword>
<gene>
    <name evidence="15" type="ORF">ACFO6Q_11075</name>
</gene>
<comment type="subcellular location">
    <subcellularLocation>
        <location evidence="1 10">Cell outer membrane</location>
        <topology evidence="1 10">Multi-pass membrane protein</topology>
    </subcellularLocation>
</comment>
<dbReference type="EMBL" id="JBHSHD010000008">
    <property type="protein sequence ID" value="MFC4820870.1"/>
    <property type="molecule type" value="Genomic_DNA"/>
</dbReference>
<evidence type="ECO:0000256" key="3">
    <source>
        <dbReference type="ARBA" id="ARBA00022452"/>
    </source>
</evidence>
<dbReference type="Pfam" id="PF00593">
    <property type="entry name" value="TonB_dep_Rec_b-barrel"/>
    <property type="match status" value="1"/>
</dbReference>
<dbReference type="PANTHER" id="PTHR30069">
    <property type="entry name" value="TONB-DEPENDENT OUTER MEMBRANE RECEPTOR"/>
    <property type="match status" value="1"/>
</dbReference>
<evidence type="ECO:0000313" key="15">
    <source>
        <dbReference type="EMBL" id="MFC4820870.1"/>
    </source>
</evidence>
<evidence type="ECO:0000256" key="5">
    <source>
        <dbReference type="ARBA" id="ARBA00022729"/>
    </source>
</evidence>
<evidence type="ECO:0000256" key="4">
    <source>
        <dbReference type="ARBA" id="ARBA00022692"/>
    </source>
</evidence>
<feature type="domain" description="TonB-dependent receptor plug" evidence="14">
    <location>
        <begin position="45"/>
        <end position="156"/>
    </location>
</feature>
<dbReference type="Pfam" id="PF07715">
    <property type="entry name" value="Plug"/>
    <property type="match status" value="1"/>
</dbReference>
<evidence type="ECO:0000259" key="14">
    <source>
        <dbReference type="Pfam" id="PF07715"/>
    </source>
</evidence>
<keyword evidence="7 11" id="KW-0798">TonB box</keyword>
<evidence type="ECO:0000256" key="11">
    <source>
        <dbReference type="RuleBase" id="RU003357"/>
    </source>
</evidence>
<dbReference type="InterPro" id="IPR037066">
    <property type="entry name" value="Plug_dom_sf"/>
</dbReference>
<comment type="caution">
    <text evidence="15">The sequence shown here is derived from an EMBL/GenBank/DDBJ whole genome shotgun (WGS) entry which is preliminary data.</text>
</comment>
<dbReference type="SUPFAM" id="SSF56935">
    <property type="entry name" value="Porins"/>
    <property type="match status" value="1"/>
</dbReference>
<evidence type="ECO:0000256" key="12">
    <source>
        <dbReference type="SAM" id="SignalP"/>
    </source>
</evidence>
<dbReference type="Gene3D" id="2.170.130.10">
    <property type="entry name" value="TonB-dependent receptor, plug domain"/>
    <property type="match status" value="1"/>
</dbReference>
<keyword evidence="5 12" id="KW-0732">Signal</keyword>
<name>A0ABV9QU22_9GAMM</name>
<feature type="chain" id="PRO_5045849542" evidence="12">
    <location>
        <begin position="21"/>
        <end position="749"/>
    </location>
</feature>
<evidence type="ECO:0000256" key="6">
    <source>
        <dbReference type="ARBA" id="ARBA00023065"/>
    </source>
</evidence>
<keyword evidence="8 10" id="KW-0472">Membrane</keyword>
<dbReference type="InterPro" id="IPR036942">
    <property type="entry name" value="Beta-barrel_TonB_sf"/>
</dbReference>
<keyword evidence="16" id="KW-1185">Reference proteome</keyword>
<dbReference type="PROSITE" id="PS52016">
    <property type="entry name" value="TONB_DEPENDENT_REC_3"/>
    <property type="match status" value="1"/>
</dbReference>
<dbReference type="InterPro" id="IPR012910">
    <property type="entry name" value="Plug_dom"/>
</dbReference>
<dbReference type="PANTHER" id="PTHR30069:SF53">
    <property type="entry name" value="COLICIN I RECEPTOR-RELATED"/>
    <property type="match status" value="1"/>
</dbReference>
<evidence type="ECO:0000256" key="2">
    <source>
        <dbReference type="ARBA" id="ARBA00022448"/>
    </source>
</evidence>
<proteinExistence type="inferred from homology"/>
<comment type="similarity">
    <text evidence="10 11">Belongs to the TonB-dependent receptor family.</text>
</comment>
<dbReference type="Gene3D" id="2.40.170.20">
    <property type="entry name" value="TonB-dependent receptor, beta-barrel domain"/>
    <property type="match status" value="1"/>
</dbReference>
<organism evidence="15 16">
    <name type="scientific">Dokdonella ginsengisoli</name>
    <dbReference type="NCBI Taxonomy" id="363846"/>
    <lineage>
        <taxon>Bacteria</taxon>
        <taxon>Pseudomonadati</taxon>
        <taxon>Pseudomonadota</taxon>
        <taxon>Gammaproteobacteria</taxon>
        <taxon>Lysobacterales</taxon>
        <taxon>Rhodanobacteraceae</taxon>
        <taxon>Dokdonella</taxon>
    </lineage>
</organism>
<keyword evidence="15" id="KW-0675">Receptor</keyword>
<evidence type="ECO:0000256" key="9">
    <source>
        <dbReference type="ARBA" id="ARBA00023237"/>
    </source>
</evidence>
<evidence type="ECO:0000259" key="13">
    <source>
        <dbReference type="Pfam" id="PF00593"/>
    </source>
</evidence>
<keyword evidence="6" id="KW-0406">Ion transport</keyword>
<feature type="domain" description="TonB-dependent receptor-like beta-barrel" evidence="13">
    <location>
        <begin position="296"/>
        <end position="723"/>
    </location>
</feature>
<dbReference type="RefSeq" id="WP_380020966.1">
    <property type="nucleotide sequence ID" value="NZ_JBHSHD010000008.1"/>
</dbReference>